<dbReference type="KEGG" id="mha:HF1_07460"/>
<reference evidence="2 3" key="1">
    <citation type="journal article" date="2011" name="J. Bacteriol.">
        <title>Complete genome sequence of Mycoplasma haemofelis, a hemotropic mycoplasma.</title>
        <authorList>
            <person name="Barker E.N."/>
            <person name="Helps C.R."/>
            <person name="Peters I.R."/>
            <person name="Darby A.C."/>
            <person name="Radford A.D."/>
            <person name="Tasker S."/>
        </authorList>
    </citation>
    <scope>NUCLEOTIDE SEQUENCE [LARGE SCALE GENOMIC DNA]</scope>
    <source>
        <strain evidence="2 3">Langford 1</strain>
    </source>
</reference>
<proteinExistence type="predicted"/>
<keyword evidence="3" id="KW-1185">Reference proteome</keyword>
<keyword evidence="1" id="KW-1133">Transmembrane helix</keyword>
<accession>E8ZHY3</accession>
<gene>
    <name evidence="2" type="ordered locus">HF1_07460</name>
</gene>
<dbReference type="OrthoDB" id="9823971at2"/>
<dbReference type="EMBL" id="FR773153">
    <property type="protein sequence ID" value="CBY92754.1"/>
    <property type="molecule type" value="Genomic_DNA"/>
</dbReference>
<keyword evidence="1" id="KW-0472">Membrane</keyword>
<dbReference type="HOGENOM" id="CLU_1276457_0_0_14"/>
<evidence type="ECO:0000256" key="1">
    <source>
        <dbReference type="SAM" id="Phobius"/>
    </source>
</evidence>
<organism evidence="2 3">
    <name type="scientific">Mycoplasma haemofelis (strain Langford 1)</name>
    <name type="common">Haemobartonella felis</name>
    <dbReference type="NCBI Taxonomy" id="941640"/>
    <lineage>
        <taxon>Bacteria</taxon>
        <taxon>Bacillati</taxon>
        <taxon>Mycoplasmatota</taxon>
        <taxon>Mollicutes</taxon>
        <taxon>Mycoplasmataceae</taxon>
        <taxon>Mycoplasma</taxon>
    </lineage>
</organism>
<evidence type="ECO:0000313" key="3">
    <source>
        <dbReference type="Proteomes" id="UP000008637"/>
    </source>
</evidence>
<feature type="transmembrane region" description="Helical" evidence="1">
    <location>
        <begin position="12"/>
        <end position="33"/>
    </location>
</feature>
<keyword evidence="1" id="KW-0812">Transmembrane</keyword>
<sequence>MNLALGGNASKLAWGVGILGSLSIIVSATYLTAPTIREALDDQGYRLISESQDKEELYGRSFRRYRNILIDMNIDGQMGDWIEDDEGSIALSLWCDHNLSKKRFFVSTSGYKQFCSLSMGDVLWLDKKDQRVLDISKFLYLEKEKGRFSQELFPKLQLTFNNEKEAYDIWKNWCEFELSKPYFFESGRIKNIIKANCLMDDSSPVAK</sequence>
<evidence type="ECO:0000313" key="2">
    <source>
        <dbReference type="EMBL" id="CBY92754.1"/>
    </source>
</evidence>
<dbReference type="Proteomes" id="UP000008637">
    <property type="component" value="Chromosome"/>
</dbReference>
<protein>
    <submittedName>
        <fullName evidence="2">Uncharacterized protein</fullName>
    </submittedName>
</protein>
<dbReference type="AlphaFoldDB" id="E8ZHY3"/>
<name>E8ZHY3_MYCHL</name>